<dbReference type="OrthoDB" id="9805070at2"/>
<evidence type="ECO:0000259" key="8">
    <source>
        <dbReference type="Pfam" id="PF01551"/>
    </source>
</evidence>
<evidence type="ECO:0000256" key="3">
    <source>
        <dbReference type="ARBA" id="ARBA00022723"/>
    </source>
</evidence>
<evidence type="ECO:0000256" key="5">
    <source>
        <dbReference type="ARBA" id="ARBA00022833"/>
    </source>
</evidence>
<keyword evidence="3" id="KW-0479">Metal-binding</keyword>
<keyword evidence="7" id="KW-1133">Transmembrane helix</keyword>
<dbReference type="InterPro" id="IPR011055">
    <property type="entry name" value="Dup_hybrid_motif"/>
</dbReference>
<dbReference type="InterPro" id="IPR050570">
    <property type="entry name" value="Cell_wall_metabolism_enzyme"/>
</dbReference>
<dbReference type="GO" id="GO:0006508">
    <property type="term" value="P:proteolysis"/>
    <property type="evidence" value="ECO:0007669"/>
    <property type="project" value="UniProtKB-KW"/>
</dbReference>
<dbReference type="PANTHER" id="PTHR21666">
    <property type="entry name" value="PEPTIDASE-RELATED"/>
    <property type="match status" value="1"/>
</dbReference>
<dbReference type="EMBL" id="VTWH01000004">
    <property type="protein sequence ID" value="KAA0968859.1"/>
    <property type="molecule type" value="Genomic_DNA"/>
</dbReference>
<keyword evidence="7" id="KW-0472">Membrane</keyword>
<evidence type="ECO:0000313" key="9">
    <source>
        <dbReference type="EMBL" id="KAA0968859.1"/>
    </source>
</evidence>
<dbReference type="Proteomes" id="UP000324738">
    <property type="component" value="Unassembled WGS sequence"/>
</dbReference>
<dbReference type="InterPro" id="IPR016047">
    <property type="entry name" value="M23ase_b-sheet_dom"/>
</dbReference>
<name>A0A5B0DUH9_9HYPH</name>
<dbReference type="SUPFAM" id="SSF51261">
    <property type="entry name" value="Duplicated hybrid motif"/>
    <property type="match status" value="1"/>
</dbReference>
<keyword evidence="7" id="KW-0812">Transmembrane</keyword>
<proteinExistence type="predicted"/>
<gene>
    <name evidence="9" type="ORF">FPY71_14915</name>
</gene>
<dbReference type="RefSeq" id="WP_149301133.1">
    <property type="nucleotide sequence ID" value="NZ_VTWH01000004.1"/>
</dbReference>
<protein>
    <submittedName>
        <fullName evidence="9">M23 family metallopeptidase</fullName>
    </submittedName>
</protein>
<evidence type="ECO:0000256" key="7">
    <source>
        <dbReference type="SAM" id="Phobius"/>
    </source>
</evidence>
<feature type="transmembrane region" description="Helical" evidence="7">
    <location>
        <begin position="32"/>
        <end position="56"/>
    </location>
</feature>
<accession>A0A5B0DUH9</accession>
<dbReference type="GO" id="GO:0004222">
    <property type="term" value="F:metalloendopeptidase activity"/>
    <property type="evidence" value="ECO:0007669"/>
    <property type="project" value="TreeGrafter"/>
</dbReference>
<reference evidence="9 10" key="1">
    <citation type="submission" date="2019-08" db="EMBL/GenBank/DDBJ databases">
        <title>Aureimonas fodiniaquatilis sp. nov., isolated from a coal mine wastewater.</title>
        <authorList>
            <person name="Kim W."/>
        </authorList>
    </citation>
    <scope>NUCLEOTIDE SEQUENCE [LARGE SCALE GENOMIC DNA]</scope>
    <source>
        <strain evidence="9 10">CAU 1482</strain>
    </source>
</reference>
<keyword evidence="10" id="KW-1185">Reference proteome</keyword>
<dbReference type="CDD" id="cd12797">
    <property type="entry name" value="M23_peptidase"/>
    <property type="match status" value="1"/>
</dbReference>
<dbReference type="PANTHER" id="PTHR21666:SF288">
    <property type="entry name" value="CELL DIVISION PROTEIN YTFB"/>
    <property type="match status" value="1"/>
</dbReference>
<keyword evidence="5" id="KW-0862">Zinc</keyword>
<dbReference type="AlphaFoldDB" id="A0A5B0DUH9"/>
<evidence type="ECO:0000256" key="1">
    <source>
        <dbReference type="ARBA" id="ARBA00001947"/>
    </source>
</evidence>
<evidence type="ECO:0000256" key="2">
    <source>
        <dbReference type="ARBA" id="ARBA00022670"/>
    </source>
</evidence>
<dbReference type="Gene3D" id="3.10.450.350">
    <property type="match status" value="1"/>
</dbReference>
<keyword evidence="4" id="KW-0378">Hydrolase</keyword>
<evidence type="ECO:0000256" key="6">
    <source>
        <dbReference type="ARBA" id="ARBA00023049"/>
    </source>
</evidence>
<evidence type="ECO:0000313" key="10">
    <source>
        <dbReference type="Proteomes" id="UP000324738"/>
    </source>
</evidence>
<comment type="cofactor">
    <cofactor evidence="1">
        <name>Zn(2+)</name>
        <dbReference type="ChEBI" id="CHEBI:29105"/>
    </cofactor>
</comment>
<sequence length="644" mass="70900">MKQDRHVLSELGDTPALVADRRRRPDRRQVSARWLAGTLLTGLTSVTLMGIALSAAHEGRPELTRPLIQNPAASLASSNTPLAKGERVFATMIPLPRSKKVIEVPTMISEGSREVIRAMPFAFVTMTLGARHSAVGDYPPFDPLNVFAEVEGGPRPVADQGQIYGARIESDVQLAMEAFSFDSPELDTLDDIGTTEAELLLRQTEENLDSTPIQVAAFLPFDPGRFDPTSDIQGYVPGSAFRVIQENVSVAEPDKGNQNDPHYSEEIIPLRETAKIRNLLTENEYDEANSRKVSTALSELLGRDELTAGEVLRLGLTSKTGDRQIVRLSAYKGVRHLGTVALSDDSKFVEGPEPKLSRSVAEAFDENATEEPMRSSMPTVYDGIYQASLSYGLDNRLVRRLIGILASDLDFQARLDPKDKLTVLYSLSEGSTEADGESELLYIEANFSGQERRYYRFWDGDAEVLDYYDADGKSARQFMLRNPVPNGRFTSPFGSRRHPVLGYTRTHWGVDWAAPRGTPILASASGVVTQAGWSSGYGRQTIIKHANGYETSYSHQNTIAKGVSVGAKVRQGQVIGTVGSTGLSTGNHLHYEVSVNNKRVDPMRIRLPASRTLKGEKLEAFRLEQQRIDSLLEETTEDARVAGR</sequence>
<organism evidence="9 10">
    <name type="scientific">Aureimonas fodinaquatilis</name>
    <dbReference type="NCBI Taxonomy" id="2565783"/>
    <lineage>
        <taxon>Bacteria</taxon>
        <taxon>Pseudomonadati</taxon>
        <taxon>Pseudomonadota</taxon>
        <taxon>Alphaproteobacteria</taxon>
        <taxon>Hyphomicrobiales</taxon>
        <taxon>Aurantimonadaceae</taxon>
        <taxon>Aureimonas</taxon>
    </lineage>
</organism>
<feature type="domain" description="M23ase beta-sheet core" evidence="8">
    <location>
        <begin position="506"/>
        <end position="602"/>
    </location>
</feature>
<dbReference type="GO" id="GO:0046872">
    <property type="term" value="F:metal ion binding"/>
    <property type="evidence" value="ECO:0007669"/>
    <property type="project" value="UniProtKB-KW"/>
</dbReference>
<evidence type="ECO:0000256" key="4">
    <source>
        <dbReference type="ARBA" id="ARBA00022801"/>
    </source>
</evidence>
<comment type="caution">
    <text evidence="9">The sequence shown here is derived from an EMBL/GenBank/DDBJ whole genome shotgun (WGS) entry which is preliminary data.</text>
</comment>
<keyword evidence="2" id="KW-0645">Protease</keyword>
<dbReference type="Gene3D" id="2.70.70.10">
    <property type="entry name" value="Glucose Permease (Domain IIA)"/>
    <property type="match status" value="1"/>
</dbReference>
<keyword evidence="6" id="KW-0482">Metalloprotease</keyword>
<dbReference type="Pfam" id="PF01551">
    <property type="entry name" value="Peptidase_M23"/>
    <property type="match status" value="1"/>
</dbReference>